<protein>
    <submittedName>
        <fullName evidence="1">Uncharacterized protein</fullName>
    </submittedName>
</protein>
<keyword evidence="2" id="KW-1185">Reference proteome</keyword>
<evidence type="ECO:0000313" key="1">
    <source>
        <dbReference type="EMBL" id="KAG7442416.1"/>
    </source>
</evidence>
<evidence type="ECO:0000313" key="2">
    <source>
        <dbReference type="Proteomes" id="UP000812287"/>
    </source>
</evidence>
<dbReference type="AlphaFoldDB" id="A0A9P8AP42"/>
<dbReference type="Proteomes" id="UP000812287">
    <property type="component" value="Unassembled WGS sequence"/>
</dbReference>
<reference evidence="1" key="1">
    <citation type="submission" date="2020-11" db="EMBL/GenBank/DDBJ databases">
        <title>Adaptations for nitrogen fixation in a non-lichenized fungal sporocarp promotes dispersal by wood-feeding termites.</title>
        <authorList>
            <consortium name="DOE Joint Genome Institute"/>
            <person name="Koch R.A."/>
            <person name="Yoon G."/>
            <person name="Arayal U."/>
            <person name="Lail K."/>
            <person name="Amirebrahimi M."/>
            <person name="Labutti K."/>
            <person name="Lipzen A."/>
            <person name="Riley R."/>
            <person name="Barry K."/>
            <person name="Henrissat B."/>
            <person name="Grigoriev I.V."/>
            <person name="Herr J.R."/>
            <person name="Aime M.C."/>
        </authorList>
    </citation>
    <scope>NUCLEOTIDE SEQUENCE</scope>
    <source>
        <strain evidence="1">MCA 3950</strain>
    </source>
</reference>
<sequence length="85" mass="9734">MIVIRRDCCLTCNRLVERSIILSGEMLSFSQEQGRHQIRILGVDGGHQGCRKYTGGGLYKRQSLFNALWLHSAVRQIRTRLLYGV</sequence>
<proteinExistence type="predicted"/>
<accession>A0A9P8AP42</accession>
<dbReference type="GeneID" id="66103012"/>
<organism evidence="1 2">
    <name type="scientific">Guyanagaster necrorhizus</name>
    <dbReference type="NCBI Taxonomy" id="856835"/>
    <lineage>
        <taxon>Eukaryota</taxon>
        <taxon>Fungi</taxon>
        <taxon>Dikarya</taxon>
        <taxon>Basidiomycota</taxon>
        <taxon>Agaricomycotina</taxon>
        <taxon>Agaricomycetes</taxon>
        <taxon>Agaricomycetidae</taxon>
        <taxon>Agaricales</taxon>
        <taxon>Marasmiineae</taxon>
        <taxon>Physalacriaceae</taxon>
        <taxon>Guyanagaster</taxon>
    </lineage>
</organism>
<dbReference type="EMBL" id="MU250551">
    <property type="protein sequence ID" value="KAG7442416.1"/>
    <property type="molecule type" value="Genomic_DNA"/>
</dbReference>
<gene>
    <name evidence="1" type="ORF">BT62DRAFT_381813</name>
</gene>
<name>A0A9P8AP42_9AGAR</name>
<comment type="caution">
    <text evidence="1">The sequence shown here is derived from an EMBL/GenBank/DDBJ whole genome shotgun (WGS) entry which is preliminary data.</text>
</comment>
<dbReference type="RefSeq" id="XP_043035916.1">
    <property type="nucleotide sequence ID" value="XM_043180716.1"/>
</dbReference>